<dbReference type="InterPro" id="IPR037294">
    <property type="entry name" value="ABC_BtuC-like"/>
</dbReference>
<dbReference type="PANTHER" id="PTHR30472">
    <property type="entry name" value="FERRIC ENTEROBACTIN TRANSPORT SYSTEM PERMEASE PROTEIN"/>
    <property type="match status" value="1"/>
</dbReference>
<dbReference type="RefSeq" id="WP_191808564.1">
    <property type="nucleotide sequence ID" value="NZ_JACSQD010000006.1"/>
</dbReference>
<comment type="similarity">
    <text evidence="2">Belongs to the binding-protein-dependent transport system permease family. FecCD subfamily.</text>
</comment>
<dbReference type="EMBL" id="JACSQD010000006">
    <property type="protein sequence ID" value="MBD7996276.1"/>
    <property type="molecule type" value="Genomic_DNA"/>
</dbReference>
<dbReference type="CDD" id="cd06550">
    <property type="entry name" value="TM_ABC_iron-siderophores_like"/>
    <property type="match status" value="1"/>
</dbReference>
<feature type="compositionally biased region" description="Low complexity" evidence="8">
    <location>
        <begin position="1"/>
        <end position="15"/>
    </location>
</feature>
<reference evidence="10 11" key="1">
    <citation type="submission" date="2020-08" db="EMBL/GenBank/DDBJ databases">
        <title>A Genomic Blueprint of the Chicken Gut Microbiome.</title>
        <authorList>
            <person name="Gilroy R."/>
            <person name="Ravi A."/>
            <person name="Getino M."/>
            <person name="Pursley I."/>
            <person name="Horton D.L."/>
            <person name="Alikhan N.-F."/>
            <person name="Baker D."/>
            <person name="Gharbi K."/>
            <person name="Hall N."/>
            <person name="Watson M."/>
            <person name="Adriaenssens E.M."/>
            <person name="Foster-Nyarko E."/>
            <person name="Jarju S."/>
            <person name="Secka A."/>
            <person name="Antonio M."/>
            <person name="Oren A."/>
            <person name="Chaudhuri R."/>
            <person name="La Ragione R.M."/>
            <person name="Hildebrand F."/>
            <person name="Pallen M.J."/>
        </authorList>
    </citation>
    <scope>NUCLEOTIDE SEQUENCE [LARGE SCALE GENOMIC DNA]</scope>
    <source>
        <strain evidence="10 11">Sa2CUA1</strain>
    </source>
</reference>
<name>A0ABR8UVK5_9MICC</name>
<keyword evidence="5 9" id="KW-0812">Transmembrane</keyword>
<evidence type="ECO:0000256" key="8">
    <source>
        <dbReference type="SAM" id="MobiDB-lite"/>
    </source>
</evidence>
<evidence type="ECO:0000256" key="1">
    <source>
        <dbReference type="ARBA" id="ARBA00004651"/>
    </source>
</evidence>
<keyword evidence="11" id="KW-1185">Reference proteome</keyword>
<accession>A0ABR8UVK5</accession>
<dbReference type="Proteomes" id="UP000609874">
    <property type="component" value="Unassembled WGS sequence"/>
</dbReference>
<evidence type="ECO:0000256" key="4">
    <source>
        <dbReference type="ARBA" id="ARBA00022475"/>
    </source>
</evidence>
<keyword evidence="6 9" id="KW-1133">Transmembrane helix</keyword>
<evidence type="ECO:0000256" key="2">
    <source>
        <dbReference type="ARBA" id="ARBA00007935"/>
    </source>
</evidence>
<evidence type="ECO:0000256" key="5">
    <source>
        <dbReference type="ARBA" id="ARBA00022692"/>
    </source>
</evidence>
<comment type="subcellular location">
    <subcellularLocation>
        <location evidence="1">Cell membrane</location>
        <topology evidence="1">Multi-pass membrane protein</topology>
    </subcellularLocation>
</comment>
<feature type="transmembrane region" description="Helical" evidence="9">
    <location>
        <begin position="275"/>
        <end position="302"/>
    </location>
</feature>
<comment type="caution">
    <text evidence="10">The sequence shown here is derived from an EMBL/GenBank/DDBJ whole genome shotgun (WGS) entry which is preliminary data.</text>
</comment>
<evidence type="ECO:0000313" key="11">
    <source>
        <dbReference type="Proteomes" id="UP000609874"/>
    </source>
</evidence>
<sequence length="373" mass="37111">MAAAPVVKPAPATPGGAPPSSPRTGSKPPSSRARRAALVGAGLSVVLAALVLVSAGTGQFPIAAADIFESVIRRVNGTAPAGDAVLIDGTLWSVRFPRLVLGILVGAALGMAGALMQGVFGNPLAEPGVIGVGSGAAVGACLVIVLGFDAVTPFALPAAAFAGGLLTTAGVYLLSRGSGRSMVLTLVLTGIAVNAVAGAVISFLVFVADTSSREQIIFWQMGSLAGATWTAAGAVAVVMALGTAGALAMSRRLDLLALGEQGARHAGVNVERLRIGAVVCVALLTSAAVAYAGVIGFVGLIVPHALRLVVGPSHRYLIPLSAAGGAVLLSGADLVARTAIAYADLPIGIFTALVGGPVFFLLLRRTLRRQGVL</sequence>
<dbReference type="PANTHER" id="PTHR30472:SF25">
    <property type="entry name" value="ABC TRANSPORTER PERMEASE PROTEIN MJ0876-RELATED"/>
    <property type="match status" value="1"/>
</dbReference>
<keyword evidence="4" id="KW-1003">Cell membrane</keyword>
<evidence type="ECO:0000256" key="9">
    <source>
        <dbReference type="SAM" id="Phobius"/>
    </source>
</evidence>
<feature type="transmembrane region" description="Helical" evidence="9">
    <location>
        <begin position="186"/>
        <end position="207"/>
    </location>
</feature>
<evidence type="ECO:0000256" key="7">
    <source>
        <dbReference type="ARBA" id="ARBA00023136"/>
    </source>
</evidence>
<protein>
    <submittedName>
        <fullName evidence="10">Iron ABC transporter permease</fullName>
    </submittedName>
</protein>
<proteinExistence type="inferred from homology"/>
<feature type="transmembrane region" description="Helical" evidence="9">
    <location>
        <begin position="96"/>
        <end position="116"/>
    </location>
</feature>
<organism evidence="10 11">
    <name type="scientific">Arthrobacter gallicola</name>
    <dbReference type="NCBI Taxonomy" id="2762225"/>
    <lineage>
        <taxon>Bacteria</taxon>
        <taxon>Bacillati</taxon>
        <taxon>Actinomycetota</taxon>
        <taxon>Actinomycetes</taxon>
        <taxon>Micrococcales</taxon>
        <taxon>Micrococcaceae</taxon>
        <taxon>Arthrobacter</taxon>
    </lineage>
</organism>
<feature type="region of interest" description="Disordered" evidence="8">
    <location>
        <begin position="1"/>
        <end position="32"/>
    </location>
</feature>
<feature type="transmembrane region" description="Helical" evidence="9">
    <location>
        <begin position="128"/>
        <end position="148"/>
    </location>
</feature>
<feature type="transmembrane region" description="Helical" evidence="9">
    <location>
        <begin position="36"/>
        <end position="55"/>
    </location>
</feature>
<keyword evidence="7 9" id="KW-0472">Membrane</keyword>
<feature type="transmembrane region" description="Helical" evidence="9">
    <location>
        <begin position="339"/>
        <end position="363"/>
    </location>
</feature>
<dbReference type="Gene3D" id="1.10.3470.10">
    <property type="entry name" value="ABC transporter involved in vitamin B12 uptake, BtuC"/>
    <property type="match status" value="1"/>
</dbReference>
<feature type="transmembrane region" description="Helical" evidence="9">
    <location>
        <begin position="227"/>
        <end position="248"/>
    </location>
</feature>
<gene>
    <name evidence="10" type="ORF">H9639_13310</name>
</gene>
<keyword evidence="3" id="KW-0813">Transport</keyword>
<dbReference type="Pfam" id="PF01032">
    <property type="entry name" value="FecCD"/>
    <property type="match status" value="1"/>
</dbReference>
<dbReference type="SUPFAM" id="SSF81345">
    <property type="entry name" value="ABC transporter involved in vitamin B12 uptake, BtuC"/>
    <property type="match status" value="1"/>
</dbReference>
<evidence type="ECO:0000256" key="3">
    <source>
        <dbReference type="ARBA" id="ARBA00022448"/>
    </source>
</evidence>
<feature type="transmembrane region" description="Helical" evidence="9">
    <location>
        <begin position="154"/>
        <end position="174"/>
    </location>
</feature>
<dbReference type="InterPro" id="IPR000522">
    <property type="entry name" value="ABC_transptr_permease_BtuC"/>
</dbReference>
<evidence type="ECO:0000256" key="6">
    <source>
        <dbReference type="ARBA" id="ARBA00022989"/>
    </source>
</evidence>
<evidence type="ECO:0000313" key="10">
    <source>
        <dbReference type="EMBL" id="MBD7996276.1"/>
    </source>
</evidence>